<dbReference type="PANTHER" id="PTHR34039:SF1">
    <property type="entry name" value="UPF0102 PROTEIN YRAN"/>
    <property type="match status" value="1"/>
</dbReference>
<dbReference type="AlphaFoldDB" id="A0A846QT20"/>
<accession>A0A846QT20</accession>
<dbReference type="PANTHER" id="PTHR34039">
    <property type="entry name" value="UPF0102 PROTEIN YRAN"/>
    <property type="match status" value="1"/>
</dbReference>
<dbReference type="CDD" id="cd20736">
    <property type="entry name" value="PoNe_Nuclease"/>
    <property type="match status" value="1"/>
</dbReference>
<dbReference type="Proteomes" id="UP000580856">
    <property type="component" value="Unassembled WGS sequence"/>
</dbReference>
<dbReference type="NCBIfam" id="TIGR00252">
    <property type="entry name" value="YraN family protein"/>
    <property type="match status" value="1"/>
</dbReference>
<dbReference type="InterPro" id="IPR003509">
    <property type="entry name" value="UPF0102_YraN-like"/>
</dbReference>
<dbReference type="GO" id="GO:0004519">
    <property type="term" value="F:endonuclease activity"/>
    <property type="evidence" value="ECO:0007669"/>
    <property type="project" value="UniProtKB-KW"/>
</dbReference>
<keyword evidence="4" id="KW-1185">Reference proteome</keyword>
<dbReference type="InterPro" id="IPR011856">
    <property type="entry name" value="tRNA_endonuc-like_dom_sf"/>
</dbReference>
<organism evidence="3 4">
    <name type="scientific">Desulfobaculum xiamenense</name>
    <dbReference type="NCBI Taxonomy" id="995050"/>
    <lineage>
        <taxon>Bacteria</taxon>
        <taxon>Pseudomonadati</taxon>
        <taxon>Thermodesulfobacteriota</taxon>
        <taxon>Desulfovibrionia</taxon>
        <taxon>Desulfovibrionales</taxon>
        <taxon>Desulfovibrionaceae</taxon>
        <taxon>Desulfobaculum</taxon>
    </lineage>
</organism>
<dbReference type="HAMAP" id="MF_00048">
    <property type="entry name" value="UPF0102"/>
    <property type="match status" value="1"/>
</dbReference>
<dbReference type="RefSeq" id="WP_342448616.1">
    <property type="nucleotide sequence ID" value="NZ_JAATJA010000002.1"/>
</dbReference>
<keyword evidence="3" id="KW-0255">Endonuclease</keyword>
<reference evidence="3 4" key="1">
    <citation type="submission" date="2020-03" db="EMBL/GenBank/DDBJ databases">
        <title>Genomic Encyclopedia of Type Strains, Phase IV (KMG-IV): sequencing the most valuable type-strain genomes for metagenomic binning, comparative biology and taxonomic classification.</title>
        <authorList>
            <person name="Goeker M."/>
        </authorList>
    </citation>
    <scope>NUCLEOTIDE SEQUENCE [LARGE SCALE GENOMIC DNA]</scope>
    <source>
        <strain evidence="3 4">DSM 24233</strain>
    </source>
</reference>
<evidence type="ECO:0000313" key="3">
    <source>
        <dbReference type="EMBL" id="NJB68605.1"/>
    </source>
</evidence>
<proteinExistence type="inferred from homology"/>
<dbReference type="InterPro" id="IPR011335">
    <property type="entry name" value="Restrct_endonuc-II-like"/>
</dbReference>
<comment type="caution">
    <text evidence="3">The sequence shown here is derived from an EMBL/GenBank/DDBJ whole genome shotgun (WGS) entry which is preliminary data.</text>
</comment>
<evidence type="ECO:0000256" key="2">
    <source>
        <dbReference type="HAMAP-Rule" id="MF_00048"/>
    </source>
</evidence>
<comment type="similarity">
    <text evidence="1 2">Belongs to the UPF0102 family.</text>
</comment>
<dbReference type="Gene3D" id="3.40.1350.10">
    <property type="match status" value="1"/>
</dbReference>
<dbReference type="NCBIfam" id="NF009154">
    <property type="entry name" value="PRK12497.3-3"/>
    <property type="match status" value="1"/>
</dbReference>
<dbReference type="EMBL" id="JAATJA010000002">
    <property type="protein sequence ID" value="NJB68605.1"/>
    <property type="molecule type" value="Genomic_DNA"/>
</dbReference>
<evidence type="ECO:0000256" key="1">
    <source>
        <dbReference type="ARBA" id="ARBA00006738"/>
    </source>
</evidence>
<evidence type="ECO:0000313" key="4">
    <source>
        <dbReference type="Proteomes" id="UP000580856"/>
    </source>
</evidence>
<name>A0A846QT20_9BACT</name>
<protein>
    <recommendedName>
        <fullName evidence="2">UPF0102 protein GGQ74_002278</fullName>
    </recommendedName>
</protein>
<gene>
    <name evidence="3" type="ORF">GGQ74_002278</name>
</gene>
<sequence>MSARHLETGEKGERAAEDYLRAHGYRVVERNWRCRSGELDLICDQGGTIVFVEVKTRTNGAMADPCGAVNRAKKARLSRAAGEYLTIHDAWGRPCRFDMVSVLNGTNGDAPDIEHLENAFELTHSGLGACPWQPW</sequence>
<dbReference type="GO" id="GO:0003676">
    <property type="term" value="F:nucleic acid binding"/>
    <property type="evidence" value="ECO:0007669"/>
    <property type="project" value="InterPro"/>
</dbReference>
<keyword evidence="3" id="KW-0540">Nuclease</keyword>
<dbReference type="SUPFAM" id="SSF52980">
    <property type="entry name" value="Restriction endonuclease-like"/>
    <property type="match status" value="1"/>
</dbReference>
<dbReference type="Pfam" id="PF02021">
    <property type="entry name" value="UPF0102"/>
    <property type="match status" value="1"/>
</dbReference>
<keyword evidence="3" id="KW-0378">Hydrolase</keyword>
<dbReference type="NCBIfam" id="NF009150">
    <property type="entry name" value="PRK12497.1-3"/>
    <property type="match status" value="1"/>
</dbReference>